<organism evidence="2">
    <name type="scientific">bioreactor metagenome</name>
    <dbReference type="NCBI Taxonomy" id="1076179"/>
    <lineage>
        <taxon>unclassified sequences</taxon>
        <taxon>metagenomes</taxon>
        <taxon>ecological metagenomes</taxon>
    </lineage>
</organism>
<reference evidence="2" key="1">
    <citation type="submission" date="2019-08" db="EMBL/GenBank/DDBJ databases">
        <authorList>
            <person name="Kucharzyk K."/>
            <person name="Murdoch R.W."/>
            <person name="Higgins S."/>
            <person name="Loffler F."/>
        </authorList>
    </citation>
    <scope>NUCLEOTIDE SEQUENCE</scope>
</reference>
<accession>A0A645J8F2</accession>
<name>A0A645J8F2_9ZZZZ</name>
<sequence length="91" mass="9668">MAGQIVFVALGRSRQAVFFSLLRKAVIVAPLTVLLPMAGLGVNGVFLAEPISNVIGGAACYITMYVVVYRSLGRLEAEQQKNALTQGGFQP</sequence>
<keyword evidence="1" id="KW-0812">Transmembrane</keyword>
<proteinExistence type="predicted"/>
<dbReference type="AlphaFoldDB" id="A0A645J8F2"/>
<evidence type="ECO:0008006" key="3">
    <source>
        <dbReference type="Google" id="ProtNLM"/>
    </source>
</evidence>
<keyword evidence="1" id="KW-0472">Membrane</keyword>
<evidence type="ECO:0000256" key="1">
    <source>
        <dbReference type="SAM" id="Phobius"/>
    </source>
</evidence>
<evidence type="ECO:0000313" key="2">
    <source>
        <dbReference type="EMBL" id="MPN59985.1"/>
    </source>
</evidence>
<protein>
    <recommendedName>
        <fullName evidence="3">Polysaccharide biosynthesis protein C-terminal domain-containing protein</fullName>
    </recommendedName>
</protein>
<feature type="transmembrane region" description="Helical" evidence="1">
    <location>
        <begin position="54"/>
        <end position="72"/>
    </location>
</feature>
<dbReference type="EMBL" id="VSSQ01134650">
    <property type="protein sequence ID" value="MPN59985.1"/>
    <property type="molecule type" value="Genomic_DNA"/>
</dbReference>
<keyword evidence="1" id="KW-1133">Transmembrane helix</keyword>
<gene>
    <name evidence="2" type="ORF">SDC9_207708</name>
</gene>
<comment type="caution">
    <text evidence="2">The sequence shown here is derived from an EMBL/GenBank/DDBJ whole genome shotgun (WGS) entry which is preliminary data.</text>
</comment>
<feature type="transmembrane region" description="Helical" evidence="1">
    <location>
        <begin position="21"/>
        <end position="42"/>
    </location>
</feature>